<dbReference type="GO" id="GO:0003677">
    <property type="term" value="F:DNA binding"/>
    <property type="evidence" value="ECO:0007669"/>
    <property type="project" value="UniProtKB-UniRule"/>
</dbReference>
<dbReference type="InterPro" id="IPR022635">
    <property type="entry name" value="DNA_polIII_beta_C"/>
</dbReference>
<dbReference type="PIRSF" id="PIRSF000804">
    <property type="entry name" value="DNA_pol_III_b"/>
    <property type="match status" value="1"/>
</dbReference>
<dbReference type="EMBL" id="JACPSX010000183">
    <property type="protein sequence ID" value="MBI3015316.1"/>
    <property type="molecule type" value="Genomic_DNA"/>
</dbReference>
<dbReference type="AlphaFoldDB" id="A0A932GQH9"/>
<dbReference type="PANTHER" id="PTHR30478">
    <property type="entry name" value="DNA POLYMERASE III SUBUNIT BETA"/>
    <property type="match status" value="1"/>
</dbReference>
<evidence type="ECO:0000256" key="3">
    <source>
        <dbReference type="ARBA" id="ARBA00021035"/>
    </source>
</evidence>
<dbReference type="SMART" id="SM00480">
    <property type="entry name" value="POL3Bc"/>
    <property type="match status" value="1"/>
</dbReference>
<comment type="subunit">
    <text evidence="10">Forms a ring-shaped head-to-tail homodimer around DNA.</text>
</comment>
<dbReference type="Gene3D" id="3.70.10.10">
    <property type="match status" value="1"/>
</dbReference>
<dbReference type="Pfam" id="PF02768">
    <property type="entry name" value="DNA_pol3_beta_3"/>
    <property type="match status" value="1"/>
</dbReference>
<evidence type="ECO:0000256" key="5">
    <source>
        <dbReference type="ARBA" id="ARBA00022679"/>
    </source>
</evidence>
<dbReference type="Pfam" id="PF00712">
    <property type="entry name" value="DNA_pol3_beta"/>
    <property type="match status" value="1"/>
</dbReference>
<evidence type="ECO:0000256" key="9">
    <source>
        <dbReference type="ARBA" id="ARBA00023125"/>
    </source>
</evidence>
<evidence type="ECO:0000256" key="1">
    <source>
        <dbReference type="ARBA" id="ARBA00004496"/>
    </source>
</evidence>
<dbReference type="CDD" id="cd00140">
    <property type="entry name" value="beta_clamp"/>
    <property type="match status" value="1"/>
</dbReference>
<evidence type="ECO:0000313" key="15">
    <source>
        <dbReference type="Proteomes" id="UP000741360"/>
    </source>
</evidence>
<feature type="domain" description="DNA polymerase III beta sliding clamp central" evidence="12">
    <location>
        <begin position="129"/>
        <end position="241"/>
    </location>
</feature>
<reference evidence="14" key="1">
    <citation type="submission" date="2020-07" db="EMBL/GenBank/DDBJ databases">
        <title>Huge and variable diversity of episymbiotic CPR bacteria and DPANN archaea in groundwater ecosystems.</title>
        <authorList>
            <person name="He C.Y."/>
            <person name="Keren R."/>
            <person name="Whittaker M."/>
            <person name="Farag I.F."/>
            <person name="Doudna J."/>
            <person name="Cate J.H.D."/>
            <person name="Banfield J.F."/>
        </authorList>
    </citation>
    <scope>NUCLEOTIDE SEQUENCE</scope>
    <source>
        <strain evidence="14">NC_groundwater_717_Ag_S-0.2um_59_8</strain>
    </source>
</reference>
<dbReference type="Gene3D" id="3.10.150.10">
    <property type="entry name" value="DNA Polymerase III, subunit A, domain 2"/>
    <property type="match status" value="1"/>
</dbReference>
<comment type="subcellular location">
    <subcellularLocation>
        <location evidence="1 10">Cytoplasm</location>
    </subcellularLocation>
</comment>
<comment type="similarity">
    <text evidence="2 10">Belongs to the beta sliding clamp family.</text>
</comment>
<evidence type="ECO:0000259" key="11">
    <source>
        <dbReference type="Pfam" id="PF00712"/>
    </source>
</evidence>
<dbReference type="GO" id="GO:0009360">
    <property type="term" value="C:DNA polymerase III complex"/>
    <property type="evidence" value="ECO:0007669"/>
    <property type="project" value="InterPro"/>
</dbReference>
<organism evidence="14 15">
    <name type="scientific">Tectimicrobiota bacterium</name>
    <dbReference type="NCBI Taxonomy" id="2528274"/>
    <lineage>
        <taxon>Bacteria</taxon>
        <taxon>Pseudomonadati</taxon>
        <taxon>Nitrospinota/Tectimicrobiota group</taxon>
        <taxon>Candidatus Tectimicrobiota</taxon>
    </lineage>
</organism>
<comment type="caution">
    <text evidence="14">The sequence shown here is derived from an EMBL/GenBank/DDBJ whole genome shotgun (WGS) entry which is preliminary data.</text>
</comment>
<evidence type="ECO:0000256" key="2">
    <source>
        <dbReference type="ARBA" id="ARBA00010752"/>
    </source>
</evidence>
<dbReference type="InterPro" id="IPR022634">
    <property type="entry name" value="DNA_polIII_beta_N"/>
</dbReference>
<dbReference type="InterPro" id="IPR001001">
    <property type="entry name" value="DNA_polIII_beta"/>
</dbReference>
<name>A0A932GQH9_UNCTE</name>
<feature type="domain" description="DNA polymerase III beta sliding clamp N-terminal" evidence="11">
    <location>
        <begin position="1"/>
        <end position="118"/>
    </location>
</feature>
<dbReference type="NCBIfam" id="TIGR00663">
    <property type="entry name" value="dnan"/>
    <property type="match status" value="1"/>
</dbReference>
<evidence type="ECO:0000256" key="6">
    <source>
        <dbReference type="ARBA" id="ARBA00022695"/>
    </source>
</evidence>
<keyword evidence="6 10" id="KW-0548">Nucleotidyltransferase</keyword>
<keyword evidence="7 10" id="KW-0235">DNA replication</keyword>
<gene>
    <name evidence="14" type="primary">dnaN</name>
    <name evidence="14" type="ORF">HYY65_09720</name>
</gene>
<dbReference type="InterPro" id="IPR022637">
    <property type="entry name" value="DNA_polIII_beta_cen"/>
</dbReference>
<feature type="domain" description="DNA polymerase III beta sliding clamp C-terminal" evidence="13">
    <location>
        <begin position="243"/>
        <end position="363"/>
    </location>
</feature>
<evidence type="ECO:0000256" key="8">
    <source>
        <dbReference type="ARBA" id="ARBA00022932"/>
    </source>
</evidence>
<comment type="function">
    <text evidence="10">Confers DNA tethering and processivity to DNA polymerases and other proteins. Acts as a clamp, forming a ring around DNA (a reaction catalyzed by the clamp-loading complex) which diffuses in an ATP-independent manner freely and bidirectionally along dsDNA. Initially characterized for its ability to contact the catalytic subunit of DNA polymerase III (Pol III), a complex, multichain enzyme responsible for most of the replicative synthesis in bacteria; Pol III exhibits 3'-5' exonuclease proofreading activity. The beta chain is required for initiation of replication as well as for processivity of DNA replication.</text>
</comment>
<dbReference type="GO" id="GO:0008408">
    <property type="term" value="F:3'-5' exonuclease activity"/>
    <property type="evidence" value="ECO:0007669"/>
    <property type="project" value="InterPro"/>
</dbReference>
<keyword evidence="9" id="KW-0238">DNA-binding</keyword>
<keyword evidence="5 10" id="KW-0808">Transferase</keyword>
<dbReference type="SUPFAM" id="SSF55979">
    <property type="entry name" value="DNA clamp"/>
    <property type="match status" value="3"/>
</dbReference>
<evidence type="ECO:0000256" key="4">
    <source>
        <dbReference type="ARBA" id="ARBA00022490"/>
    </source>
</evidence>
<sequence length="364" mass="41199">MEFRVSREPLLKVVQRLQPVAERKSTLPILGNILISAKANGVDFYATDLDIGYRDFTEAEIKKEGAITVPAKSLHEILRELPPGVQVRVDEEKQRLLLQAGNSKFRLPVMSPEEFPSFPNYSKENSLEISAEILAEMIRKTIFAISPDETRYTLNGVLLQQDESEMRMVATDGHRLAMIRKKIAAGSPRKAIIPRKALSEIRRLCEEESGNLSLILTETHLVVLQGGVIFFSRLIEGEFPDYRQVIPKECKRSISAERKLVWDAARRVSLLAGERTKPVRLEISPGSLWMRSQTPELGEAEEQIPVRYEGDEITIGFNGRYITEALAALDSQEVTLELNEPLTPGILRPFQDEEYLCVIMPMRL</sequence>
<evidence type="ECO:0000256" key="7">
    <source>
        <dbReference type="ARBA" id="ARBA00022705"/>
    </source>
</evidence>
<evidence type="ECO:0000256" key="10">
    <source>
        <dbReference type="PIRNR" id="PIRNR000804"/>
    </source>
</evidence>
<dbReference type="GO" id="GO:0006271">
    <property type="term" value="P:DNA strand elongation involved in DNA replication"/>
    <property type="evidence" value="ECO:0007669"/>
    <property type="project" value="TreeGrafter"/>
</dbReference>
<evidence type="ECO:0000259" key="13">
    <source>
        <dbReference type="Pfam" id="PF02768"/>
    </source>
</evidence>
<proteinExistence type="inferred from homology"/>
<evidence type="ECO:0000259" key="12">
    <source>
        <dbReference type="Pfam" id="PF02767"/>
    </source>
</evidence>
<evidence type="ECO:0000313" key="14">
    <source>
        <dbReference type="EMBL" id="MBI3015316.1"/>
    </source>
</evidence>
<dbReference type="GO" id="GO:0005737">
    <property type="term" value="C:cytoplasm"/>
    <property type="evidence" value="ECO:0007669"/>
    <property type="project" value="UniProtKB-SubCell"/>
</dbReference>
<dbReference type="GO" id="GO:0003887">
    <property type="term" value="F:DNA-directed DNA polymerase activity"/>
    <property type="evidence" value="ECO:0007669"/>
    <property type="project" value="UniProtKB-UniRule"/>
</dbReference>
<keyword evidence="8 10" id="KW-0239">DNA-directed DNA polymerase</keyword>
<accession>A0A932GQH9</accession>
<dbReference type="Pfam" id="PF02767">
    <property type="entry name" value="DNA_pol3_beta_2"/>
    <property type="match status" value="1"/>
</dbReference>
<dbReference type="Proteomes" id="UP000741360">
    <property type="component" value="Unassembled WGS sequence"/>
</dbReference>
<dbReference type="PANTHER" id="PTHR30478:SF0">
    <property type="entry name" value="BETA SLIDING CLAMP"/>
    <property type="match status" value="1"/>
</dbReference>
<protein>
    <recommendedName>
        <fullName evidence="3 10">Beta sliding clamp</fullName>
    </recommendedName>
</protein>
<dbReference type="InterPro" id="IPR046938">
    <property type="entry name" value="DNA_clamp_sf"/>
</dbReference>
<keyword evidence="4 10" id="KW-0963">Cytoplasm</keyword>